<dbReference type="AlphaFoldDB" id="A0AAN9HXA0"/>
<dbReference type="PRINTS" id="PR00385">
    <property type="entry name" value="P450"/>
</dbReference>
<accession>A0AAN9HXA0</accession>
<dbReference type="GO" id="GO:0016705">
    <property type="term" value="F:oxidoreductase activity, acting on paired donors, with incorporation or reduction of molecular oxygen"/>
    <property type="evidence" value="ECO:0007669"/>
    <property type="project" value="InterPro"/>
</dbReference>
<evidence type="ECO:0008006" key="3">
    <source>
        <dbReference type="Google" id="ProtNLM"/>
    </source>
</evidence>
<dbReference type="InterPro" id="IPR036396">
    <property type="entry name" value="Cyt_P450_sf"/>
</dbReference>
<name>A0AAN9HXA0_CROPI</name>
<dbReference type="GO" id="GO:0004497">
    <property type="term" value="F:monooxygenase activity"/>
    <property type="evidence" value="ECO:0007669"/>
    <property type="project" value="InterPro"/>
</dbReference>
<evidence type="ECO:0000313" key="1">
    <source>
        <dbReference type="EMBL" id="KAK7251214.1"/>
    </source>
</evidence>
<organism evidence="1 2">
    <name type="scientific">Crotalaria pallida</name>
    <name type="common">Smooth rattlebox</name>
    <name type="synonym">Crotalaria striata</name>
    <dbReference type="NCBI Taxonomy" id="3830"/>
    <lineage>
        <taxon>Eukaryota</taxon>
        <taxon>Viridiplantae</taxon>
        <taxon>Streptophyta</taxon>
        <taxon>Embryophyta</taxon>
        <taxon>Tracheophyta</taxon>
        <taxon>Spermatophyta</taxon>
        <taxon>Magnoliopsida</taxon>
        <taxon>eudicotyledons</taxon>
        <taxon>Gunneridae</taxon>
        <taxon>Pentapetalae</taxon>
        <taxon>rosids</taxon>
        <taxon>fabids</taxon>
        <taxon>Fabales</taxon>
        <taxon>Fabaceae</taxon>
        <taxon>Papilionoideae</taxon>
        <taxon>50 kb inversion clade</taxon>
        <taxon>genistoids sensu lato</taxon>
        <taxon>core genistoids</taxon>
        <taxon>Crotalarieae</taxon>
        <taxon>Crotalaria</taxon>
    </lineage>
</organism>
<proteinExistence type="predicted"/>
<dbReference type="GO" id="GO:0020037">
    <property type="term" value="F:heme binding"/>
    <property type="evidence" value="ECO:0007669"/>
    <property type="project" value="InterPro"/>
</dbReference>
<dbReference type="Pfam" id="PF00067">
    <property type="entry name" value="p450"/>
    <property type="match status" value="1"/>
</dbReference>
<evidence type="ECO:0000313" key="2">
    <source>
        <dbReference type="Proteomes" id="UP001372338"/>
    </source>
</evidence>
<dbReference type="Proteomes" id="UP001372338">
    <property type="component" value="Unassembled WGS sequence"/>
</dbReference>
<dbReference type="InterPro" id="IPR001128">
    <property type="entry name" value="Cyt_P450"/>
</dbReference>
<dbReference type="EMBL" id="JAYWIO010000007">
    <property type="protein sequence ID" value="KAK7251214.1"/>
    <property type="molecule type" value="Genomic_DNA"/>
</dbReference>
<dbReference type="InterPro" id="IPR002401">
    <property type="entry name" value="Cyt_P450_E_grp-I"/>
</dbReference>
<dbReference type="GO" id="GO:0005506">
    <property type="term" value="F:iron ion binding"/>
    <property type="evidence" value="ECO:0007669"/>
    <property type="project" value="InterPro"/>
</dbReference>
<dbReference type="PANTHER" id="PTHR47951">
    <property type="entry name" value="OS08G0547900 PROTEIN"/>
    <property type="match status" value="1"/>
</dbReference>
<reference evidence="1 2" key="1">
    <citation type="submission" date="2024-01" db="EMBL/GenBank/DDBJ databases">
        <title>The genomes of 5 underutilized Papilionoideae crops provide insights into root nodulation and disease resistanc.</title>
        <authorList>
            <person name="Yuan L."/>
        </authorList>
    </citation>
    <scope>NUCLEOTIDE SEQUENCE [LARGE SCALE GENOMIC DNA]</scope>
    <source>
        <strain evidence="1">ZHUSHIDOU_FW_LH</strain>
        <tissue evidence="1">Leaf</tissue>
    </source>
</reference>
<gene>
    <name evidence="1" type="ORF">RIF29_34215</name>
</gene>
<comment type="caution">
    <text evidence="1">The sequence shown here is derived from an EMBL/GenBank/DDBJ whole genome shotgun (WGS) entry which is preliminary data.</text>
</comment>
<keyword evidence="2" id="KW-1185">Reference proteome</keyword>
<protein>
    <recommendedName>
        <fullName evidence="3">Cytochrome P450</fullName>
    </recommendedName>
</protein>
<dbReference type="SUPFAM" id="SSF48264">
    <property type="entry name" value="Cytochrome P450"/>
    <property type="match status" value="1"/>
</dbReference>
<dbReference type="PRINTS" id="PR00463">
    <property type="entry name" value="EP450I"/>
</dbReference>
<dbReference type="PANTHER" id="PTHR47951:SF3">
    <property type="entry name" value="CYTOCHROME P450, FAMILY 706, SUBFAMILY A, POLYPEPTIDE 4"/>
    <property type="match status" value="1"/>
</dbReference>
<sequence length="103" mass="11424">MSNLDMVVAGSDTSSSTIEFAMAEIMQKPEVMKRVQEELEIVVGKDNIVEESHIHHLPYLHAVMKEVLRLHPVLPLLVPHCPSETSIVGGHTIPKGSIMFVNE</sequence>
<dbReference type="Gene3D" id="1.10.630.10">
    <property type="entry name" value="Cytochrome P450"/>
    <property type="match status" value="1"/>
</dbReference>